<dbReference type="AlphaFoldDB" id="A0A919KK45"/>
<name>A0A919KK45_9ACTN</name>
<reference evidence="3" key="1">
    <citation type="journal article" date="2014" name="Int. J. Syst. Evol. Microbiol.">
        <title>Complete genome sequence of Corynebacterium casei LMG S-19264T (=DSM 44701T), isolated from a smear-ripened cheese.</title>
        <authorList>
            <consortium name="US DOE Joint Genome Institute (JGI-PGF)"/>
            <person name="Walter F."/>
            <person name="Albersmeier A."/>
            <person name="Kalinowski J."/>
            <person name="Ruckert C."/>
        </authorList>
    </citation>
    <scope>NUCLEOTIDE SEQUENCE</scope>
    <source>
        <strain evidence="3">JCM 4646</strain>
    </source>
</reference>
<dbReference type="InterPro" id="IPR024370">
    <property type="entry name" value="PBP_domain"/>
</dbReference>
<dbReference type="GeneID" id="95351070"/>
<accession>A0A919KK45</accession>
<dbReference type="Proteomes" id="UP000617734">
    <property type="component" value="Unassembled WGS sequence"/>
</dbReference>
<proteinExistence type="predicted"/>
<comment type="caution">
    <text evidence="3">The sequence shown here is derived from an EMBL/GenBank/DDBJ whole genome shotgun (WGS) entry which is preliminary data.</text>
</comment>
<evidence type="ECO:0000259" key="2">
    <source>
        <dbReference type="Pfam" id="PF12849"/>
    </source>
</evidence>
<sequence length="348" mass="35747">MRKTAAKLLTAAALATSLVSVASGTAMADPSVVPATQDIVGVGSDTTQTVLNQFSTDYNAYLTGLGDTTSPRLYSFDATGSATITAKAGTTAFARPNGSGAGITALNQTSPSVLPIDFARSSRAPQTGDLTTDIFVGFAKDAVTWSAKSTGSNAPANLTTADLKNIYNGTYTTWNQITDIAGYTGPNVTIKPYLPQASSGTRSFFLKAIGVTTLGANVVTGPEENEGTDVALNDANVIFPYSVGHYVGQVYGGHSSGTDAAGVLSLRSINGVAPLTASNTINPTFANPTYGRTLYNVVRNAEWTATTTKGIALRNIFGTSGWICTNGAADIASYGFLTIGGCGSTTHI</sequence>
<dbReference type="EMBL" id="BNBO01000002">
    <property type="protein sequence ID" value="GHH60540.1"/>
    <property type="molecule type" value="Genomic_DNA"/>
</dbReference>
<evidence type="ECO:0000256" key="1">
    <source>
        <dbReference type="SAM" id="SignalP"/>
    </source>
</evidence>
<feature type="signal peptide" evidence="1">
    <location>
        <begin position="1"/>
        <end position="28"/>
    </location>
</feature>
<protein>
    <recommendedName>
        <fullName evidence="2">PBP domain-containing protein</fullName>
    </recommendedName>
</protein>
<feature type="chain" id="PRO_5037272357" description="PBP domain-containing protein" evidence="1">
    <location>
        <begin position="29"/>
        <end position="348"/>
    </location>
</feature>
<dbReference type="Pfam" id="PF12849">
    <property type="entry name" value="PBP_like_2"/>
    <property type="match status" value="1"/>
</dbReference>
<gene>
    <name evidence="3" type="ORF">GCM10018781_05400</name>
</gene>
<evidence type="ECO:0000313" key="4">
    <source>
        <dbReference type="Proteomes" id="UP000617734"/>
    </source>
</evidence>
<organism evidence="3 4">
    <name type="scientific">Kitasatospora indigofera</name>
    <dbReference type="NCBI Taxonomy" id="67307"/>
    <lineage>
        <taxon>Bacteria</taxon>
        <taxon>Bacillati</taxon>
        <taxon>Actinomycetota</taxon>
        <taxon>Actinomycetes</taxon>
        <taxon>Kitasatosporales</taxon>
        <taxon>Streptomycetaceae</taxon>
        <taxon>Kitasatospora</taxon>
    </lineage>
</organism>
<keyword evidence="1" id="KW-0732">Signal</keyword>
<dbReference type="RefSeq" id="WP_190209118.1">
    <property type="nucleotide sequence ID" value="NZ_BNBO01000002.1"/>
</dbReference>
<keyword evidence="4" id="KW-1185">Reference proteome</keyword>
<dbReference type="Gene3D" id="3.40.190.10">
    <property type="entry name" value="Periplasmic binding protein-like II"/>
    <property type="match status" value="2"/>
</dbReference>
<reference evidence="3" key="2">
    <citation type="submission" date="2020-09" db="EMBL/GenBank/DDBJ databases">
        <authorList>
            <person name="Sun Q."/>
            <person name="Ohkuma M."/>
        </authorList>
    </citation>
    <scope>NUCLEOTIDE SEQUENCE</scope>
    <source>
        <strain evidence="3">JCM 4646</strain>
    </source>
</reference>
<feature type="domain" description="PBP" evidence="2">
    <location>
        <begin position="39"/>
        <end position="212"/>
    </location>
</feature>
<evidence type="ECO:0000313" key="3">
    <source>
        <dbReference type="EMBL" id="GHH60540.1"/>
    </source>
</evidence>
<dbReference type="SUPFAM" id="SSF53850">
    <property type="entry name" value="Periplasmic binding protein-like II"/>
    <property type="match status" value="1"/>
</dbReference>